<dbReference type="InterPro" id="IPR003673">
    <property type="entry name" value="CoA-Trfase_fam_III"/>
</dbReference>
<dbReference type="PANTHER" id="PTHR48228:SF5">
    <property type="entry name" value="ALPHA-METHYLACYL-COA RACEMASE"/>
    <property type="match status" value="1"/>
</dbReference>
<dbReference type="Proteomes" id="UP001629246">
    <property type="component" value="Unassembled WGS sequence"/>
</dbReference>
<keyword evidence="2" id="KW-1185">Reference proteome</keyword>
<name>A0ABW9ADK4_9BURK</name>
<dbReference type="InterPro" id="IPR023606">
    <property type="entry name" value="CoA-Trfase_III_dom_1_sf"/>
</dbReference>
<sequence length="373" mass="40625">MKGPLSGTRIIECASQNCPLPLRLAISFTGRMAADLGADVHRIGAPADDPIRKVGPFFGEESALSAFLDLNKKKPIQQPLQHSIQQPISADGADPAALLRSFNTVLPDILLCDDAAFGALGDYAAQRVRTVFSMTPAGTDASGRADASSEFTLMASSGLLDLVGDTDREPLKMGGRQLAYSCGLSAYAASIAALAGVQGGISSGEVVRVSMADVAVWLNWKSVAMAAWSGSGKSRLGRDAEWQVIRCADGWIALVYLEADWPVLRDFVDDARLSDPRFDDRTERRKEARHITEIVEQRFLRLTRKELKDMALQKRLPLGPVWTPLELETDPQNISRHFFSRVKASDGTSLLMPRLPILWNGSAMPCATEEETR</sequence>
<evidence type="ECO:0000313" key="2">
    <source>
        <dbReference type="Proteomes" id="UP001629246"/>
    </source>
</evidence>
<protein>
    <submittedName>
        <fullName evidence="1">CoA transferase</fullName>
    </submittedName>
</protein>
<dbReference type="RefSeq" id="WP_408159544.1">
    <property type="nucleotide sequence ID" value="NZ_JAQQFM010000008.1"/>
</dbReference>
<organism evidence="1 2">
    <name type="scientific">Herbaspirillum lusitanum</name>
    <dbReference type="NCBI Taxonomy" id="213312"/>
    <lineage>
        <taxon>Bacteria</taxon>
        <taxon>Pseudomonadati</taxon>
        <taxon>Pseudomonadota</taxon>
        <taxon>Betaproteobacteria</taxon>
        <taxon>Burkholderiales</taxon>
        <taxon>Oxalobacteraceae</taxon>
        <taxon>Herbaspirillum</taxon>
    </lineage>
</organism>
<reference evidence="1 2" key="1">
    <citation type="journal article" date="2024" name="Chem. Sci.">
        <title>Discovery of megapolipeptins by genome mining of a Burkholderiales bacteria collection.</title>
        <authorList>
            <person name="Paulo B.S."/>
            <person name="Recchia M.J.J."/>
            <person name="Lee S."/>
            <person name="Fergusson C.H."/>
            <person name="Romanowski S.B."/>
            <person name="Hernandez A."/>
            <person name="Krull N."/>
            <person name="Liu D.Y."/>
            <person name="Cavanagh H."/>
            <person name="Bos A."/>
            <person name="Gray C.A."/>
            <person name="Murphy B.T."/>
            <person name="Linington R.G."/>
            <person name="Eustaquio A.S."/>
        </authorList>
    </citation>
    <scope>NUCLEOTIDE SEQUENCE [LARGE SCALE GENOMIC DNA]</scope>
    <source>
        <strain evidence="1 2">RL21-008-BIB-A</strain>
    </source>
</reference>
<keyword evidence="1" id="KW-0808">Transferase</keyword>
<comment type="caution">
    <text evidence="1">The sequence shown here is derived from an EMBL/GenBank/DDBJ whole genome shotgun (WGS) entry which is preliminary data.</text>
</comment>
<dbReference type="PANTHER" id="PTHR48228">
    <property type="entry name" value="SUCCINYL-COA--D-CITRAMALATE COA-TRANSFERASE"/>
    <property type="match status" value="1"/>
</dbReference>
<accession>A0ABW9ADK4</accession>
<gene>
    <name evidence="1" type="ORF">PQR62_18835</name>
</gene>
<dbReference type="InterPro" id="IPR050509">
    <property type="entry name" value="CoA-transferase_III"/>
</dbReference>
<dbReference type="InterPro" id="IPR044855">
    <property type="entry name" value="CoA-Trfase_III_dom3_sf"/>
</dbReference>
<dbReference type="Gene3D" id="3.40.50.10540">
    <property type="entry name" value="Crotonobetainyl-coa:carnitine coa-transferase, domain 1"/>
    <property type="match status" value="2"/>
</dbReference>
<dbReference type="Pfam" id="PF02515">
    <property type="entry name" value="CoA_transf_3"/>
    <property type="match status" value="1"/>
</dbReference>
<proteinExistence type="predicted"/>
<evidence type="ECO:0000313" key="1">
    <source>
        <dbReference type="EMBL" id="MFL9926339.1"/>
    </source>
</evidence>
<dbReference type="GO" id="GO:0016740">
    <property type="term" value="F:transferase activity"/>
    <property type="evidence" value="ECO:0007669"/>
    <property type="project" value="UniProtKB-KW"/>
</dbReference>
<dbReference type="Gene3D" id="3.30.1540.10">
    <property type="entry name" value="formyl-coa transferase, domain 3"/>
    <property type="match status" value="1"/>
</dbReference>
<dbReference type="EMBL" id="JAQQFM010000008">
    <property type="protein sequence ID" value="MFL9926339.1"/>
    <property type="molecule type" value="Genomic_DNA"/>
</dbReference>
<dbReference type="SUPFAM" id="SSF89796">
    <property type="entry name" value="CoA-transferase family III (CaiB/BaiF)"/>
    <property type="match status" value="1"/>
</dbReference>